<name>A0ABR0ADV9_9CRUS</name>
<evidence type="ECO:0000313" key="2">
    <source>
        <dbReference type="EMBL" id="KAK4023312.1"/>
    </source>
</evidence>
<proteinExistence type="predicted"/>
<sequence>MRHVTRIATSSPLSLMAPFVVFHFVVYGYSTPKNVYPVQIYKTSFQQFCYGKNRPPLKTKMTTNEKKNNCRFKCDGGC</sequence>
<protein>
    <recommendedName>
        <fullName evidence="4">Secreted protein</fullName>
    </recommendedName>
</protein>
<dbReference type="Proteomes" id="UP001234178">
    <property type="component" value="Unassembled WGS sequence"/>
</dbReference>
<accession>A0ABR0ADV9</accession>
<reference evidence="2 3" key="1">
    <citation type="journal article" date="2023" name="Nucleic Acids Res.">
        <title>The hologenome of Daphnia magna reveals possible DNA methylation and microbiome-mediated evolution of the host genome.</title>
        <authorList>
            <person name="Chaturvedi A."/>
            <person name="Li X."/>
            <person name="Dhandapani V."/>
            <person name="Marshall H."/>
            <person name="Kissane S."/>
            <person name="Cuenca-Cambronero M."/>
            <person name="Asole G."/>
            <person name="Calvet F."/>
            <person name="Ruiz-Romero M."/>
            <person name="Marangio P."/>
            <person name="Guigo R."/>
            <person name="Rago D."/>
            <person name="Mirbahai L."/>
            <person name="Eastwood N."/>
            <person name="Colbourne J.K."/>
            <person name="Zhou J."/>
            <person name="Mallon E."/>
            <person name="Orsini L."/>
        </authorList>
    </citation>
    <scope>NUCLEOTIDE SEQUENCE [LARGE SCALE GENOMIC DNA]</scope>
    <source>
        <strain evidence="2">LRV0_1</strain>
    </source>
</reference>
<gene>
    <name evidence="2" type="ORF">OUZ56_008729</name>
</gene>
<organism evidence="2 3">
    <name type="scientific">Daphnia magna</name>
    <dbReference type="NCBI Taxonomy" id="35525"/>
    <lineage>
        <taxon>Eukaryota</taxon>
        <taxon>Metazoa</taxon>
        <taxon>Ecdysozoa</taxon>
        <taxon>Arthropoda</taxon>
        <taxon>Crustacea</taxon>
        <taxon>Branchiopoda</taxon>
        <taxon>Diplostraca</taxon>
        <taxon>Cladocera</taxon>
        <taxon>Anomopoda</taxon>
        <taxon>Daphniidae</taxon>
        <taxon>Daphnia</taxon>
    </lineage>
</organism>
<dbReference type="EMBL" id="JAOYFB010000037">
    <property type="protein sequence ID" value="KAK4023312.1"/>
    <property type="molecule type" value="Genomic_DNA"/>
</dbReference>
<feature type="transmembrane region" description="Helical" evidence="1">
    <location>
        <begin position="12"/>
        <end position="30"/>
    </location>
</feature>
<keyword evidence="3" id="KW-1185">Reference proteome</keyword>
<keyword evidence="1" id="KW-0812">Transmembrane</keyword>
<comment type="caution">
    <text evidence="2">The sequence shown here is derived from an EMBL/GenBank/DDBJ whole genome shotgun (WGS) entry which is preliminary data.</text>
</comment>
<evidence type="ECO:0008006" key="4">
    <source>
        <dbReference type="Google" id="ProtNLM"/>
    </source>
</evidence>
<evidence type="ECO:0000256" key="1">
    <source>
        <dbReference type="SAM" id="Phobius"/>
    </source>
</evidence>
<keyword evidence="1" id="KW-0472">Membrane</keyword>
<evidence type="ECO:0000313" key="3">
    <source>
        <dbReference type="Proteomes" id="UP001234178"/>
    </source>
</evidence>
<keyword evidence="1" id="KW-1133">Transmembrane helix</keyword>